<dbReference type="OrthoDB" id="532906at2759"/>
<dbReference type="InterPro" id="IPR032675">
    <property type="entry name" value="LRR_dom_sf"/>
</dbReference>
<gene>
    <name evidence="2" type="ORF">MNEG_8785</name>
</gene>
<dbReference type="GO" id="GO:0005930">
    <property type="term" value="C:axoneme"/>
    <property type="evidence" value="ECO:0007669"/>
    <property type="project" value="UniProtKB-SubCell"/>
</dbReference>
<evidence type="ECO:0000313" key="2">
    <source>
        <dbReference type="EMBL" id="KIY99178.1"/>
    </source>
</evidence>
<dbReference type="KEGG" id="mng:MNEG_8785"/>
<reference evidence="2 3" key="1">
    <citation type="journal article" date="2013" name="BMC Genomics">
        <title>Reconstruction of the lipid metabolism for the microalga Monoraphidium neglectum from its genome sequence reveals characteristics suitable for biofuel production.</title>
        <authorList>
            <person name="Bogen C."/>
            <person name="Al-Dilaimi A."/>
            <person name="Albersmeier A."/>
            <person name="Wichmann J."/>
            <person name="Grundmann M."/>
            <person name="Rupp O."/>
            <person name="Lauersen K.J."/>
            <person name="Blifernez-Klassen O."/>
            <person name="Kalinowski J."/>
            <person name="Goesmann A."/>
            <person name="Mussgnug J.H."/>
            <person name="Kruse O."/>
        </authorList>
    </citation>
    <scope>NUCLEOTIDE SEQUENCE [LARGE SCALE GENOMIC DNA]</scope>
    <source>
        <strain evidence="2 3">SAG 48.87</strain>
    </source>
</reference>
<dbReference type="RefSeq" id="XP_013898198.1">
    <property type="nucleotide sequence ID" value="XM_014042744.1"/>
</dbReference>
<sequence length="550" mass="59366">MQHVAERCEQWPSLECVVLAYPQMDCAGALAQLVGALGRHCAGFQRVSADRLPHGIALALTSFLAAFSIAGCLTQLTSLDLSSAHESKGLLLSPLGCLAALTSLRFAGRADAASGRWLPPGLRKLHLKGCGYAWPGIGGASWLDCVGTCTGLESLQLVRVEPQDLGIKPAPDDGLSVFYDTLKKLTRLIELMGCASKSSVALPANGADIDDEEAEARFHGFDCARLLAAAPHLRRLAFYVCDEVEYMRLRPAVQGSLDSLQSHAAHLEELALWVFSTAPSPPSFPRLHTLHASFDNCNNYPGEQLHPVFPALRVLTLGTAWGGYDGVVVWEEVASLTTLERLCVVGGPPDCRLQLEGRLDALSACGALQHLRLCSVTGVSFAELMELSRAPQLRNVVVEGCTFDKDLKPDVLEVYDASSSASGRQAVGMLEGITKVVAKNPAGFDLVEDPADAEAWRSAGGESYCENQQFPSLLVERWLEVLGQPVFSHAGYDKDELETLKAKLTGWMLNLTNASLEVEGQQELLDLLDDLIKAAPEADDEDEDEEDDDE</sequence>
<dbReference type="EMBL" id="KK101929">
    <property type="protein sequence ID" value="KIY99178.1"/>
    <property type="molecule type" value="Genomic_DNA"/>
</dbReference>
<dbReference type="Gene3D" id="3.80.10.10">
    <property type="entry name" value="Ribonuclease Inhibitor"/>
    <property type="match status" value="1"/>
</dbReference>
<keyword evidence="3" id="KW-1185">Reference proteome</keyword>
<organism evidence="2 3">
    <name type="scientific">Monoraphidium neglectum</name>
    <dbReference type="NCBI Taxonomy" id="145388"/>
    <lineage>
        <taxon>Eukaryota</taxon>
        <taxon>Viridiplantae</taxon>
        <taxon>Chlorophyta</taxon>
        <taxon>core chlorophytes</taxon>
        <taxon>Chlorophyceae</taxon>
        <taxon>CS clade</taxon>
        <taxon>Sphaeropleales</taxon>
        <taxon>Selenastraceae</taxon>
        <taxon>Monoraphidium</taxon>
    </lineage>
</organism>
<proteinExistence type="predicted"/>
<dbReference type="GeneID" id="25741660"/>
<evidence type="ECO:0000256" key="1">
    <source>
        <dbReference type="ARBA" id="ARBA00004430"/>
    </source>
</evidence>
<accession>A0A0D2KUZ4</accession>
<name>A0A0D2KUZ4_9CHLO</name>
<protein>
    <submittedName>
        <fullName evidence="2">Uncharacterized protein</fullName>
    </submittedName>
</protein>
<dbReference type="Proteomes" id="UP000054498">
    <property type="component" value="Unassembled WGS sequence"/>
</dbReference>
<evidence type="ECO:0000313" key="3">
    <source>
        <dbReference type="Proteomes" id="UP000054498"/>
    </source>
</evidence>
<dbReference type="AlphaFoldDB" id="A0A0D2KUZ4"/>
<comment type="subcellular location">
    <subcellularLocation>
        <location evidence="1">Cytoplasm</location>
        <location evidence="1">Cytoskeleton</location>
        <location evidence="1">Cilium axoneme</location>
    </subcellularLocation>
</comment>
<dbReference type="SUPFAM" id="SSF52047">
    <property type="entry name" value="RNI-like"/>
    <property type="match status" value="1"/>
</dbReference>